<feature type="compositionally biased region" description="Basic residues" evidence="1">
    <location>
        <begin position="148"/>
        <end position="163"/>
    </location>
</feature>
<evidence type="ECO:0000313" key="2">
    <source>
        <dbReference type="Proteomes" id="UP000695007"/>
    </source>
</evidence>
<evidence type="ECO:0000256" key="1">
    <source>
        <dbReference type="SAM" id="MobiDB-lite"/>
    </source>
</evidence>
<proteinExistence type="predicted"/>
<gene>
    <name evidence="3" type="primary">LOC105367620</name>
</gene>
<feature type="compositionally biased region" description="Low complexity" evidence="1">
    <location>
        <begin position="164"/>
        <end position="173"/>
    </location>
</feature>
<sequence length="375" mass="43235">MELMEKPMIRGEEQRSELLDRTTLLNNAEVLKGADLDAMQETSLGAAPVSKSDDETLASRRPRLEVREEFRHFSQSEESKPKCNAGPFPGGYRPSFPYGFLPFYGLPQTPPSFSPERAPAGTKSRTDEATFRPNEAFAHHERLDATAFHHHHQHQHHHHHQQQRQHQQQQQQQHHYHHDQQQQQQQQKQQQHRKVVEAYAGGFQGAPYASFRAPYRSISEQKNNSYARSPPYPGKHRKWSNSALRVLHPPASWSPWYFRPETPFAGPYRNHVLNLNASSDLSSFTKPQLDLKRFEAVPERANKIHGQTPTICTSIRCTVTGCTCESFTPGKRHLRCCENCRHGWVPHDDMIRILKAQISDEPTSYKFCKGPNMDR</sequence>
<name>A0AAJ6YUL2_9HYME</name>
<dbReference type="RefSeq" id="XP_011504690.1">
    <property type="nucleotide sequence ID" value="XM_011506388.1"/>
</dbReference>
<accession>A0AAJ6YUL2</accession>
<evidence type="ECO:0000313" key="3">
    <source>
        <dbReference type="RefSeq" id="XP_011504690.1"/>
    </source>
</evidence>
<dbReference type="GeneID" id="105367620"/>
<reference evidence="3" key="1">
    <citation type="submission" date="2025-08" db="UniProtKB">
        <authorList>
            <consortium name="RefSeq"/>
        </authorList>
    </citation>
    <scope>IDENTIFICATION</scope>
</reference>
<dbReference type="AlphaFoldDB" id="A0AAJ6YUL2"/>
<keyword evidence="2" id="KW-1185">Reference proteome</keyword>
<dbReference type="Proteomes" id="UP000695007">
    <property type="component" value="Unplaced"/>
</dbReference>
<organism evidence="2 3">
    <name type="scientific">Ceratosolen solmsi marchali</name>
    <dbReference type="NCBI Taxonomy" id="326594"/>
    <lineage>
        <taxon>Eukaryota</taxon>
        <taxon>Metazoa</taxon>
        <taxon>Ecdysozoa</taxon>
        <taxon>Arthropoda</taxon>
        <taxon>Hexapoda</taxon>
        <taxon>Insecta</taxon>
        <taxon>Pterygota</taxon>
        <taxon>Neoptera</taxon>
        <taxon>Endopterygota</taxon>
        <taxon>Hymenoptera</taxon>
        <taxon>Apocrita</taxon>
        <taxon>Proctotrupomorpha</taxon>
        <taxon>Chalcidoidea</taxon>
        <taxon>Agaonidae</taxon>
        <taxon>Agaoninae</taxon>
        <taxon>Ceratosolen</taxon>
    </lineage>
</organism>
<dbReference type="KEGG" id="csol:105367620"/>
<feature type="region of interest" description="Disordered" evidence="1">
    <location>
        <begin position="107"/>
        <end position="128"/>
    </location>
</feature>
<feature type="region of interest" description="Disordered" evidence="1">
    <location>
        <begin position="148"/>
        <end position="194"/>
    </location>
</feature>
<protein>
    <submittedName>
        <fullName evidence="3">Hybrid signal transduction histidine kinase L-like</fullName>
    </submittedName>
</protein>